<dbReference type="EMBL" id="AWQX01000017">
    <property type="protein sequence ID" value="EST36272.1"/>
    <property type="molecule type" value="Genomic_DNA"/>
</dbReference>
<dbReference type="STRING" id="1352936.M878_02530"/>
<feature type="chain" id="PRO_5004748802" description="Lipoprotein" evidence="2">
    <location>
        <begin position="26"/>
        <end position="72"/>
    </location>
</feature>
<evidence type="ECO:0000256" key="1">
    <source>
        <dbReference type="SAM" id="MobiDB-lite"/>
    </source>
</evidence>
<dbReference type="PROSITE" id="PS51318">
    <property type="entry name" value="TAT"/>
    <property type="match status" value="1"/>
</dbReference>
<feature type="region of interest" description="Disordered" evidence="1">
    <location>
        <begin position="24"/>
        <end position="72"/>
    </location>
</feature>
<keyword evidence="4" id="KW-1185">Reference proteome</keyword>
<name>V6KVX6_STRRC</name>
<accession>V6KVX6</accession>
<proteinExistence type="predicted"/>
<dbReference type="PROSITE" id="PS51257">
    <property type="entry name" value="PROKAR_LIPOPROTEIN"/>
    <property type="match status" value="1"/>
</dbReference>
<organism evidence="3 4">
    <name type="scientific">Streptomyces roseochromogenus subsp. oscitans DS 12.976</name>
    <dbReference type="NCBI Taxonomy" id="1352936"/>
    <lineage>
        <taxon>Bacteria</taxon>
        <taxon>Bacillati</taxon>
        <taxon>Actinomycetota</taxon>
        <taxon>Actinomycetes</taxon>
        <taxon>Kitasatosporales</taxon>
        <taxon>Streptomycetaceae</taxon>
        <taxon>Streptomyces</taxon>
    </lineage>
</organism>
<evidence type="ECO:0000256" key="2">
    <source>
        <dbReference type="SAM" id="SignalP"/>
    </source>
</evidence>
<dbReference type="RefSeq" id="WP_023544534.1">
    <property type="nucleotide sequence ID" value="NZ_CM002285.1"/>
</dbReference>
<evidence type="ECO:0000313" key="3">
    <source>
        <dbReference type="EMBL" id="EST36272.1"/>
    </source>
</evidence>
<evidence type="ECO:0000313" key="4">
    <source>
        <dbReference type="Proteomes" id="UP000017984"/>
    </source>
</evidence>
<dbReference type="AlphaFoldDB" id="V6KVX6"/>
<dbReference type="Proteomes" id="UP000017984">
    <property type="component" value="Chromosome"/>
</dbReference>
<feature type="signal peptide" evidence="2">
    <location>
        <begin position="1"/>
        <end position="25"/>
    </location>
</feature>
<keyword evidence="2" id="KW-0732">Signal</keyword>
<dbReference type="InterPro" id="IPR006311">
    <property type="entry name" value="TAT_signal"/>
</dbReference>
<evidence type="ECO:0008006" key="5">
    <source>
        <dbReference type="Google" id="ProtNLM"/>
    </source>
</evidence>
<feature type="compositionally biased region" description="Low complexity" evidence="1">
    <location>
        <begin position="29"/>
        <end position="39"/>
    </location>
</feature>
<comment type="caution">
    <text evidence="3">The sequence shown here is derived from an EMBL/GenBank/DDBJ whole genome shotgun (WGS) entry which is preliminary data.</text>
</comment>
<sequence length="72" mass="7155">MRARRLLLATTAAALVALTAGCAHHDGASPKAPSGASPSTQPSQLAQMQQKVDAAQSAAAAADRDATSAADR</sequence>
<dbReference type="PATRIC" id="fig|1352936.5.peg.561"/>
<reference evidence="3 4" key="1">
    <citation type="journal article" date="2014" name="Genome Announc.">
        <title>Draft Genome Sequence of Streptomyces roseochromogenes subsp. oscitans DS 12.976, Producer of the Aminocoumarin Antibiotic Clorobiocin.</title>
        <authorList>
            <person name="Ruckert C."/>
            <person name="Kalinowski J."/>
            <person name="Heide L."/>
            <person name="Apel A.K."/>
        </authorList>
    </citation>
    <scope>NUCLEOTIDE SEQUENCE [LARGE SCALE GENOMIC DNA]</scope>
    <source>
        <strain evidence="3 4">DS 12.976</strain>
    </source>
</reference>
<dbReference type="HOGENOM" id="CLU_2720704_0_0_11"/>
<feature type="compositionally biased region" description="Basic and acidic residues" evidence="1">
    <location>
        <begin position="62"/>
        <end position="72"/>
    </location>
</feature>
<gene>
    <name evidence="3" type="ORF">M878_02530</name>
</gene>
<feature type="compositionally biased region" description="Polar residues" evidence="1">
    <location>
        <begin position="40"/>
        <end position="50"/>
    </location>
</feature>
<protein>
    <recommendedName>
        <fullName evidence="5">Lipoprotein</fullName>
    </recommendedName>
</protein>